<dbReference type="SMART" id="SM00028">
    <property type="entry name" value="TPR"/>
    <property type="match status" value="3"/>
</dbReference>
<keyword evidence="4" id="KW-0732">Signal</keyword>
<dbReference type="InterPro" id="IPR011990">
    <property type="entry name" value="TPR-like_helical_dom_sf"/>
</dbReference>
<dbReference type="HOGENOM" id="CLU_979581_0_0_10"/>
<evidence type="ECO:0000256" key="1">
    <source>
        <dbReference type="ARBA" id="ARBA00022737"/>
    </source>
</evidence>
<dbReference type="PANTHER" id="PTHR44943">
    <property type="entry name" value="CELLULOSE SYNTHASE OPERON PROTEIN C"/>
    <property type="match status" value="1"/>
</dbReference>
<reference evidence="5 6" key="1">
    <citation type="journal article" date="2011" name="J. Bacteriol.">
        <title>Genome sequence of the algicidal bacterium Kordia algicida OT-1.</title>
        <authorList>
            <person name="Lee H.S."/>
            <person name="Kang S.G."/>
            <person name="Kwon K.K."/>
            <person name="Lee J.H."/>
            <person name="Kim S.J."/>
        </authorList>
    </citation>
    <scope>NUCLEOTIDE SEQUENCE [LARGE SCALE GENOMIC DNA]</scope>
    <source>
        <strain evidence="5 6">OT-1</strain>
    </source>
</reference>
<dbReference type="eggNOG" id="COG0457">
    <property type="taxonomic scope" value="Bacteria"/>
</dbReference>
<dbReference type="OrthoDB" id="672063at2"/>
<sequence length="286" mass="33533">MKKLITLFAILFIYNSSFAQKENARLKFDKKYYEAVDKWVAFIGDEENAKISVGFIYIDQQAGFTMNYECDILPTPDGVKKIATPDTINLKLRLTPNAGKVAILTPIQRTALELPEQPDWLKIYKRDAQKVSYLTRIGYHYNHVGASQFALKPLLKAYEKDPHFQGLEFELSYAYNALEQFEKAIPVLKKAIENNPENYYFYRELGYSYKNLNRIEDAEAIYQRGILLSDNDFEKSEMAVNMAQTYFQLRNREKFDIWAKLTREFAEEGSRYAQFIDIFESNWDKK</sequence>
<keyword evidence="2 3" id="KW-0802">TPR repeat</keyword>
<evidence type="ECO:0000256" key="2">
    <source>
        <dbReference type="ARBA" id="ARBA00022803"/>
    </source>
</evidence>
<evidence type="ECO:0000256" key="4">
    <source>
        <dbReference type="SAM" id="SignalP"/>
    </source>
</evidence>
<keyword evidence="6" id="KW-1185">Reference proteome</keyword>
<accession>A9DL84</accession>
<feature type="repeat" description="TPR" evidence="3">
    <location>
        <begin position="165"/>
        <end position="198"/>
    </location>
</feature>
<proteinExistence type="predicted"/>
<dbReference type="EMBL" id="ABIB01000001">
    <property type="protein sequence ID" value="EDP98504.1"/>
    <property type="molecule type" value="Genomic_DNA"/>
</dbReference>
<dbReference type="PROSITE" id="PS50005">
    <property type="entry name" value="TPR"/>
    <property type="match status" value="2"/>
</dbReference>
<feature type="chain" id="PRO_5002734658" evidence="4">
    <location>
        <begin position="20"/>
        <end position="286"/>
    </location>
</feature>
<dbReference type="AlphaFoldDB" id="A9DL84"/>
<dbReference type="InterPro" id="IPR051685">
    <property type="entry name" value="Ycf3/AcsC/BcsC/TPR_MFPF"/>
</dbReference>
<gene>
    <name evidence="5" type="ORF">KAOT1_14842</name>
</gene>
<dbReference type="SUPFAM" id="SSF48452">
    <property type="entry name" value="TPR-like"/>
    <property type="match status" value="1"/>
</dbReference>
<evidence type="ECO:0000313" key="5">
    <source>
        <dbReference type="EMBL" id="EDP98504.1"/>
    </source>
</evidence>
<protein>
    <submittedName>
        <fullName evidence="5">Tetratricopeptide TPR_4</fullName>
    </submittedName>
</protein>
<dbReference type="PANTHER" id="PTHR44943:SF8">
    <property type="entry name" value="TPR REPEAT-CONTAINING PROTEIN MJ0263"/>
    <property type="match status" value="1"/>
</dbReference>
<evidence type="ECO:0000313" key="6">
    <source>
        <dbReference type="Proteomes" id="UP000002945"/>
    </source>
</evidence>
<dbReference type="Proteomes" id="UP000002945">
    <property type="component" value="Unassembled WGS sequence"/>
</dbReference>
<dbReference type="Gene3D" id="1.25.40.10">
    <property type="entry name" value="Tetratricopeptide repeat domain"/>
    <property type="match status" value="1"/>
</dbReference>
<name>A9DL84_9FLAO</name>
<evidence type="ECO:0000256" key="3">
    <source>
        <dbReference type="PROSITE-ProRule" id="PRU00339"/>
    </source>
</evidence>
<organism evidence="5 6">
    <name type="scientific">Kordia algicida OT-1</name>
    <dbReference type="NCBI Taxonomy" id="391587"/>
    <lineage>
        <taxon>Bacteria</taxon>
        <taxon>Pseudomonadati</taxon>
        <taxon>Bacteroidota</taxon>
        <taxon>Flavobacteriia</taxon>
        <taxon>Flavobacteriales</taxon>
        <taxon>Flavobacteriaceae</taxon>
        <taxon>Kordia</taxon>
    </lineage>
</organism>
<dbReference type="Pfam" id="PF14559">
    <property type="entry name" value="TPR_19"/>
    <property type="match status" value="1"/>
</dbReference>
<feature type="repeat" description="TPR" evidence="3">
    <location>
        <begin position="199"/>
        <end position="232"/>
    </location>
</feature>
<dbReference type="STRING" id="391587.KAOT1_14842"/>
<comment type="caution">
    <text evidence="5">The sequence shown here is derived from an EMBL/GenBank/DDBJ whole genome shotgun (WGS) entry which is preliminary data.</text>
</comment>
<dbReference type="RefSeq" id="WP_007095515.1">
    <property type="nucleotide sequence ID" value="NZ_CP142125.1"/>
</dbReference>
<feature type="signal peptide" evidence="4">
    <location>
        <begin position="1"/>
        <end position="19"/>
    </location>
</feature>
<dbReference type="InterPro" id="IPR019734">
    <property type="entry name" value="TPR_rpt"/>
</dbReference>
<keyword evidence="1" id="KW-0677">Repeat</keyword>